<gene>
    <name evidence="2" type="ordered locus">Pisl_0595</name>
</gene>
<protein>
    <recommendedName>
        <fullName evidence="1">Methyltransferase type 11 domain-containing protein</fullName>
    </recommendedName>
</protein>
<evidence type="ECO:0000313" key="2">
    <source>
        <dbReference type="EMBL" id="ABL87773.1"/>
    </source>
</evidence>
<dbReference type="SUPFAM" id="SSF53335">
    <property type="entry name" value="S-adenosyl-L-methionine-dependent methyltransferases"/>
    <property type="match status" value="1"/>
</dbReference>
<dbReference type="RefSeq" id="WP_011762349.1">
    <property type="nucleotide sequence ID" value="NC_008701.1"/>
</dbReference>
<dbReference type="InterPro" id="IPR013216">
    <property type="entry name" value="Methyltransf_11"/>
</dbReference>
<dbReference type="Gene3D" id="3.40.50.150">
    <property type="entry name" value="Vaccinia Virus protein VP39"/>
    <property type="match status" value="1"/>
</dbReference>
<feature type="domain" description="Methyltransferase type 11" evidence="1">
    <location>
        <begin position="41"/>
        <end position="98"/>
    </location>
</feature>
<keyword evidence="3" id="KW-1185">Reference proteome</keyword>
<dbReference type="Proteomes" id="UP000002595">
    <property type="component" value="Chromosome"/>
</dbReference>
<dbReference type="EMBL" id="CP000504">
    <property type="protein sequence ID" value="ABL87773.1"/>
    <property type="molecule type" value="Genomic_DNA"/>
</dbReference>
<dbReference type="eggNOG" id="arCOG03773">
    <property type="taxonomic scope" value="Archaea"/>
</dbReference>
<dbReference type="STRING" id="384616.Pisl_0595"/>
<dbReference type="OrthoDB" id="147504at2157"/>
<dbReference type="HOGENOM" id="CLU_1821085_0_0_2"/>
<sequence length="139" mass="16485">MAREYLIELYRRLAPIYEEVYGVEQRLKYWLILSQVGEKVVDAGCGVGLAFEVLKSYVVCLDISLDMLERARAKSGEWGDLILADYWLPPFRENAFISALFISSVEPELFEKLHAVWRQIAYKFFYEFRGKWRIFEQRN</sequence>
<dbReference type="Pfam" id="PF08241">
    <property type="entry name" value="Methyltransf_11"/>
    <property type="match status" value="1"/>
</dbReference>
<dbReference type="GeneID" id="4616759"/>
<dbReference type="AlphaFoldDB" id="A1RS41"/>
<dbReference type="KEGG" id="pis:Pisl_0595"/>
<name>A1RS41_PYRIL</name>
<proteinExistence type="predicted"/>
<accession>A1RS41</accession>
<evidence type="ECO:0000259" key="1">
    <source>
        <dbReference type="Pfam" id="PF08241"/>
    </source>
</evidence>
<dbReference type="InterPro" id="IPR029063">
    <property type="entry name" value="SAM-dependent_MTases_sf"/>
</dbReference>
<evidence type="ECO:0000313" key="3">
    <source>
        <dbReference type="Proteomes" id="UP000002595"/>
    </source>
</evidence>
<organism evidence="2 3">
    <name type="scientific">Pyrobaculum islandicum (strain DSM 4184 / JCM 9189 / GEO3)</name>
    <dbReference type="NCBI Taxonomy" id="384616"/>
    <lineage>
        <taxon>Archaea</taxon>
        <taxon>Thermoproteota</taxon>
        <taxon>Thermoprotei</taxon>
        <taxon>Thermoproteales</taxon>
        <taxon>Thermoproteaceae</taxon>
        <taxon>Pyrobaculum</taxon>
    </lineage>
</organism>
<reference evidence="2" key="1">
    <citation type="submission" date="2006-12" db="EMBL/GenBank/DDBJ databases">
        <title>Complete sequence of Pyrobaculum islandicum DSM 4184.</title>
        <authorList>
            <person name="Copeland A."/>
            <person name="Lucas S."/>
            <person name="Lapidus A."/>
            <person name="Barry K."/>
            <person name="Detter J.C."/>
            <person name="Glavina del Rio T."/>
            <person name="Dalin E."/>
            <person name="Tice H."/>
            <person name="Pitluck S."/>
            <person name="Meincke L."/>
            <person name="Brettin T."/>
            <person name="Bruce D."/>
            <person name="Han C."/>
            <person name="Tapia R."/>
            <person name="Gilna P."/>
            <person name="Schmutz J."/>
            <person name="Larimer F."/>
            <person name="Land M."/>
            <person name="Hauser L."/>
            <person name="Kyrpides N."/>
            <person name="Mikhailova N."/>
            <person name="Cozen A.E."/>
            <person name="Fitz-Gibbon S.T."/>
            <person name="House C.H."/>
            <person name="Saltikov C."/>
            <person name="Lowe T."/>
            <person name="Richardson P."/>
        </authorList>
    </citation>
    <scope>NUCLEOTIDE SEQUENCE [LARGE SCALE GENOMIC DNA]</scope>
    <source>
        <strain evidence="2">DSM 4184</strain>
    </source>
</reference>
<dbReference type="GO" id="GO:0008757">
    <property type="term" value="F:S-adenosylmethionine-dependent methyltransferase activity"/>
    <property type="evidence" value="ECO:0007669"/>
    <property type="project" value="InterPro"/>
</dbReference>